<name>A0A6A5TQ57_9PLEO</name>
<dbReference type="OrthoDB" id="3801495at2759"/>
<evidence type="ECO:0000313" key="2">
    <source>
        <dbReference type="EMBL" id="KAF1954100.1"/>
    </source>
</evidence>
<protein>
    <recommendedName>
        <fullName evidence="4">F-box domain-containing protein</fullName>
    </recommendedName>
</protein>
<evidence type="ECO:0008006" key="4">
    <source>
        <dbReference type="Google" id="ProtNLM"/>
    </source>
</evidence>
<proteinExistence type="predicted"/>
<dbReference type="Proteomes" id="UP000800035">
    <property type="component" value="Unassembled WGS sequence"/>
</dbReference>
<dbReference type="AlphaFoldDB" id="A0A6A5TQ57"/>
<feature type="region of interest" description="Disordered" evidence="1">
    <location>
        <begin position="1"/>
        <end position="22"/>
    </location>
</feature>
<evidence type="ECO:0000256" key="1">
    <source>
        <dbReference type="SAM" id="MobiDB-lite"/>
    </source>
</evidence>
<organism evidence="2 3">
    <name type="scientific">Byssothecium circinans</name>
    <dbReference type="NCBI Taxonomy" id="147558"/>
    <lineage>
        <taxon>Eukaryota</taxon>
        <taxon>Fungi</taxon>
        <taxon>Dikarya</taxon>
        <taxon>Ascomycota</taxon>
        <taxon>Pezizomycotina</taxon>
        <taxon>Dothideomycetes</taxon>
        <taxon>Pleosporomycetidae</taxon>
        <taxon>Pleosporales</taxon>
        <taxon>Massarineae</taxon>
        <taxon>Massarinaceae</taxon>
        <taxon>Byssothecium</taxon>
    </lineage>
</organism>
<sequence>MSSNSTNPTNMEAQAQTPPGPFQRLPTELRFQIYGYADLEVESPSLWLGLYLSCKQMKAEMDSECGRNFHKAITKYIPENGFIQWHSASHSASPFAFLRKLVLSFDSTRFESVVPTIAIFPYVEHQPHRRLIAPLLELHLDSLTIMFHTSSTQVTRTPTTGVNRINWLIANVIPHLNTYAKTRDIMPRPALFNAPKSIFEVTGNFSPPAVTRWLHTAEMLARKGWWDIKTEEMQRPRRYVTTCRRLKKDEGEVAKKQKPWNLWQGFLGWLDREGLDSKPFRSG</sequence>
<keyword evidence="3" id="KW-1185">Reference proteome</keyword>
<dbReference type="EMBL" id="ML977000">
    <property type="protein sequence ID" value="KAF1954100.1"/>
    <property type="molecule type" value="Genomic_DNA"/>
</dbReference>
<gene>
    <name evidence="2" type="ORF">CC80DRAFT_550561</name>
</gene>
<accession>A0A6A5TQ57</accession>
<evidence type="ECO:0000313" key="3">
    <source>
        <dbReference type="Proteomes" id="UP000800035"/>
    </source>
</evidence>
<reference evidence="2" key="1">
    <citation type="journal article" date="2020" name="Stud. Mycol.">
        <title>101 Dothideomycetes genomes: a test case for predicting lifestyles and emergence of pathogens.</title>
        <authorList>
            <person name="Haridas S."/>
            <person name="Albert R."/>
            <person name="Binder M."/>
            <person name="Bloem J."/>
            <person name="Labutti K."/>
            <person name="Salamov A."/>
            <person name="Andreopoulos B."/>
            <person name="Baker S."/>
            <person name="Barry K."/>
            <person name="Bills G."/>
            <person name="Bluhm B."/>
            <person name="Cannon C."/>
            <person name="Castanera R."/>
            <person name="Culley D."/>
            <person name="Daum C."/>
            <person name="Ezra D."/>
            <person name="Gonzalez J."/>
            <person name="Henrissat B."/>
            <person name="Kuo A."/>
            <person name="Liang C."/>
            <person name="Lipzen A."/>
            <person name="Lutzoni F."/>
            <person name="Magnuson J."/>
            <person name="Mondo S."/>
            <person name="Nolan M."/>
            <person name="Ohm R."/>
            <person name="Pangilinan J."/>
            <person name="Park H.-J."/>
            <person name="Ramirez L."/>
            <person name="Alfaro M."/>
            <person name="Sun H."/>
            <person name="Tritt A."/>
            <person name="Yoshinaga Y."/>
            <person name="Zwiers L.-H."/>
            <person name="Turgeon B."/>
            <person name="Goodwin S."/>
            <person name="Spatafora J."/>
            <person name="Crous P."/>
            <person name="Grigoriev I."/>
        </authorList>
    </citation>
    <scope>NUCLEOTIDE SEQUENCE</scope>
    <source>
        <strain evidence="2">CBS 675.92</strain>
    </source>
</reference>
<feature type="compositionally biased region" description="Polar residues" evidence="1">
    <location>
        <begin position="1"/>
        <end position="17"/>
    </location>
</feature>